<sequence length="230" mass="26096">MSNKIQPITDYFLSLSANPIVKALSQISVFTAPVNSLFSGEYSRLKEEELLTVVHSLHSKIQTIEQRFIDKDFFSSYDGKRAFGMAFSSLLKDSRKQKLEAMSNLLVNLSLKSNVSYDERLLFLDILDSLNPFQLTVLGRIYEFNKENRPNLRKIEPSGIADYFADKGIDRQLTLQAISILANNYILNRDSSPVLGGGGLTHHFTDFGEKFYIFISTVLDKNSEYLKITS</sequence>
<evidence type="ECO:0000313" key="1">
    <source>
        <dbReference type="EMBL" id="KKP31433.1"/>
    </source>
</evidence>
<evidence type="ECO:0008006" key="3">
    <source>
        <dbReference type="Google" id="ProtNLM"/>
    </source>
</evidence>
<proteinExistence type="predicted"/>
<name>A0A0F9YJD2_9BACT</name>
<gene>
    <name evidence="1" type="ORF">UR21_C0009G0014</name>
</gene>
<dbReference type="EMBL" id="LBOI01000009">
    <property type="protein sequence ID" value="KKP31433.1"/>
    <property type="molecule type" value="Genomic_DNA"/>
</dbReference>
<comment type="caution">
    <text evidence="1">The sequence shown here is derived from an EMBL/GenBank/DDBJ whole genome shotgun (WGS) entry which is preliminary data.</text>
</comment>
<accession>A0A0F9YJD2</accession>
<dbReference type="AlphaFoldDB" id="A0A0F9YJD2"/>
<organism evidence="1 2">
    <name type="scientific">Candidatus Woesebacteria bacterium GW2011_GWC2_31_9</name>
    <dbReference type="NCBI Taxonomy" id="1618586"/>
    <lineage>
        <taxon>Bacteria</taxon>
        <taxon>Candidatus Woeseibacteriota</taxon>
    </lineage>
</organism>
<evidence type="ECO:0000313" key="2">
    <source>
        <dbReference type="Proteomes" id="UP000034803"/>
    </source>
</evidence>
<dbReference type="Proteomes" id="UP000034803">
    <property type="component" value="Unassembled WGS sequence"/>
</dbReference>
<protein>
    <recommendedName>
        <fullName evidence="3">DUF4393 domain-containing protein</fullName>
    </recommendedName>
</protein>
<reference evidence="1 2" key="1">
    <citation type="journal article" date="2015" name="Nature">
        <title>rRNA introns, odd ribosomes, and small enigmatic genomes across a large radiation of phyla.</title>
        <authorList>
            <person name="Brown C.T."/>
            <person name="Hug L.A."/>
            <person name="Thomas B.C."/>
            <person name="Sharon I."/>
            <person name="Castelle C.J."/>
            <person name="Singh A."/>
            <person name="Wilkins M.J."/>
            <person name="Williams K.H."/>
            <person name="Banfield J.F."/>
        </authorList>
    </citation>
    <scope>NUCLEOTIDE SEQUENCE [LARGE SCALE GENOMIC DNA]</scope>
</reference>